<keyword evidence="2" id="KW-0812">Transmembrane</keyword>
<dbReference type="RefSeq" id="WP_170109406.1">
    <property type="nucleotide sequence ID" value="NZ_QBKR01000001.1"/>
</dbReference>
<evidence type="ECO:0000256" key="2">
    <source>
        <dbReference type="SAM" id="Phobius"/>
    </source>
</evidence>
<dbReference type="PANTHER" id="PTHR21180">
    <property type="entry name" value="ENDONUCLEASE/EXONUCLEASE/PHOSPHATASE FAMILY DOMAIN-CONTAINING PROTEIN 1"/>
    <property type="match status" value="1"/>
</dbReference>
<keyword evidence="2" id="KW-0472">Membrane</keyword>
<reference evidence="4 5" key="1">
    <citation type="submission" date="2018-04" db="EMBL/GenBank/DDBJ databases">
        <title>Genomic Encyclopedia of Archaeal and Bacterial Type Strains, Phase II (KMG-II): from individual species to whole genera.</title>
        <authorList>
            <person name="Goeker M."/>
        </authorList>
    </citation>
    <scope>NUCLEOTIDE SEQUENCE [LARGE SCALE GENOMIC DNA]</scope>
    <source>
        <strain evidence="4 5">DSM 45787</strain>
    </source>
</reference>
<dbReference type="NCBIfam" id="TIGR00426">
    <property type="entry name" value="competence protein ComEA helix-hairpin-helix repeat region"/>
    <property type="match status" value="1"/>
</dbReference>
<dbReference type="AlphaFoldDB" id="A0A2T6C966"/>
<dbReference type="InterPro" id="IPR004509">
    <property type="entry name" value="Competence_ComEA_HhH"/>
</dbReference>
<feature type="region of interest" description="Disordered" evidence="1">
    <location>
        <begin position="36"/>
        <end position="67"/>
    </location>
</feature>
<evidence type="ECO:0000256" key="1">
    <source>
        <dbReference type="SAM" id="MobiDB-lite"/>
    </source>
</evidence>
<evidence type="ECO:0000259" key="3">
    <source>
        <dbReference type="SMART" id="SM00278"/>
    </source>
</evidence>
<dbReference type="Gene3D" id="1.10.150.310">
    <property type="entry name" value="Tex RuvX-like domain-like"/>
    <property type="match status" value="1"/>
</dbReference>
<dbReference type="Pfam" id="PF10531">
    <property type="entry name" value="SLBB"/>
    <property type="match status" value="1"/>
</dbReference>
<gene>
    <name evidence="4" type="ORF">C8P63_10132</name>
</gene>
<feature type="transmembrane region" description="Helical" evidence="2">
    <location>
        <begin position="12"/>
        <end position="32"/>
    </location>
</feature>
<organism evidence="4 5">
    <name type="scientific">Melghirimyces profundicolus</name>
    <dbReference type="NCBI Taxonomy" id="1242148"/>
    <lineage>
        <taxon>Bacteria</taxon>
        <taxon>Bacillati</taxon>
        <taxon>Bacillota</taxon>
        <taxon>Bacilli</taxon>
        <taxon>Bacillales</taxon>
        <taxon>Thermoactinomycetaceae</taxon>
        <taxon>Melghirimyces</taxon>
    </lineage>
</organism>
<dbReference type="InterPro" id="IPR003583">
    <property type="entry name" value="Hlx-hairpin-Hlx_DNA-bd_motif"/>
</dbReference>
<dbReference type="GO" id="GO:0015627">
    <property type="term" value="C:type II protein secretion system complex"/>
    <property type="evidence" value="ECO:0007669"/>
    <property type="project" value="TreeGrafter"/>
</dbReference>
<feature type="compositionally biased region" description="Basic and acidic residues" evidence="1">
    <location>
        <begin position="49"/>
        <end position="67"/>
    </location>
</feature>
<feature type="domain" description="Helix-hairpin-helix DNA-binding motif class 1" evidence="3">
    <location>
        <begin position="154"/>
        <end position="173"/>
    </location>
</feature>
<dbReference type="Proteomes" id="UP000244240">
    <property type="component" value="Unassembled WGS sequence"/>
</dbReference>
<keyword evidence="2" id="KW-1133">Transmembrane helix</keyword>
<dbReference type="EMBL" id="QBKR01000001">
    <property type="protein sequence ID" value="PTX64816.1"/>
    <property type="molecule type" value="Genomic_DNA"/>
</dbReference>
<dbReference type="Pfam" id="PF12836">
    <property type="entry name" value="HHH_3"/>
    <property type="match status" value="1"/>
</dbReference>
<feature type="domain" description="Helix-hairpin-helix DNA-binding motif class 1" evidence="3">
    <location>
        <begin position="184"/>
        <end position="203"/>
    </location>
</feature>
<dbReference type="GO" id="GO:0003677">
    <property type="term" value="F:DNA binding"/>
    <property type="evidence" value="ECO:0007669"/>
    <property type="project" value="InterPro"/>
</dbReference>
<dbReference type="PANTHER" id="PTHR21180:SF32">
    <property type="entry name" value="ENDONUCLEASE_EXONUCLEASE_PHOSPHATASE FAMILY DOMAIN-CONTAINING PROTEIN 1"/>
    <property type="match status" value="1"/>
</dbReference>
<sequence>MWEDGWTLREKILVGVAGVMTLGLLGTLAFLWTGEEEPEDEPGLAAYEPRAEAAPEKDQKKEPPAEIVVDVKGEVKKPGVYRFAPGARAEEAVRKAGGPGKKADMDRVNLAQPLSDGMALYIPAEGEEAPAAGVSPENGGPAGVKINVNTASGEELQELNGVGPSKAEAIIRYREENGPFTSVDQLTEVPGIGEKTLEQWGDQVTVN</sequence>
<evidence type="ECO:0000313" key="4">
    <source>
        <dbReference type="EMBL" id="PTX64816.1"/>
    </source>
</evidence>
<proteinExistence type="predicted"/>
<dbReference type="GO" id="GO:0015628">
    <property type="term" value="P:protein secretion by the type II secretion system"/>
    <property type="evidence" value="ECO:0007669"/>
    <property type="project" value="TreeGrafter"/>
</dbReference>
<dbReference type="GO" id="GO:0006281">
    <property type="term" value="P:DNA repair"/>
    <property type="evidence" value="ECO:0007669"/>
    <property type="project" value="InterPro"/>
</dbReference>
<dbReference type="SMART" id="SM00278">
    <property type="entry name" value="HhH1"/>
    <property type="match status" value="2"/>
</dbReference>
<accession>A0A2T6C966</accession>
<comment type="caution">
    <text evidence="4">The sequence shown here is derived from an EMBL/GenBank/DDBJ whole genome shotgun (WGS) entry which is preliminary data.</text>
</comment>
<protein>
    <submittedName>
        <fullName evidence="4">Competence protein ComEA</fullName>
    </submittedName>
</protein>
<dbReference type="Gene3D" id="3.10.560.10">
    <property type="entry name" value="Outer membrane lipoprotein wza domain like"/>
    <property type="match status" value="1"/>
</dbReference>
<evidence type="ECO:0000313" key="5">
    <source>
        <dbReference type="Proteomes" id="UP000244240"/>
    </source>
</evidence>
<name>A0A2T6C966_9BACL</name>
<keyword evidence="5" id="KW-1185">Reference proteome</keyword>
<dbReference type="InterPro" id="IPR051675">
    <property type="entry name" value="Endo/Exo/Phosphatase_dom_1"/>
</dbReference>
<dbReference type="InterPro" id="IPR019554">
    <property type="entry name" value="Soluble_ligand-bd"/>
</dbReference>
<dbReference type="InterPro" id="IPR010994">
    <property type="entry name" value="RuvA_2-like"/>
</dbReference>
<dbReference type="SUPFAM" id="SSF47781">
    <property type="entry name" value="RuvA domain 2-like"/>
    <property type="match status" value="1"/>
</dbReference>